<feature type="transmembrane region" description="Helical" evidence="8">
    <location>
        <begin position="186"/>
        <end position="205"/>
    </location>
</feature>
<dbReference type="AlphaFoldDB" id="A0A7V6ZD50"/>
<keyword evidence="6 8" id="KW-1133">Transmembrane helix</keyword>
<evidence type="ECO:0000256" key="7">
    <source>
        <dbReference type="ARBA" id="ARBA00023136"/>
    </source>
</evidence>
<comment type="subcellular location">
    <subcellularLocation>
        <location evidence="1">Cell membrane</location>
        <topology evidence="1">Multi-pass membrane protein</topology>
    </subcellularLocation>
</comment>
<dbReference type="EMBL" id="DURU01000019">
    <property type="protein sequence ID" value="HHZ03696.1"/>
    <property type="molecule type" value="Genomic_DNA"/>
</dbReference>
<keyword evidence="3" id="KW-0813">Transport</keyword>
<dbReference type="PANTHER" id="PTHR30330:SF3">
    <property type="entry name" value="TRANSCRIPTIONAL REGULATOR, LRP FAMILY"/>
    <property type="match status" value="1"/>
</dbReference>
<reference evidence="9 10" key="1">
    <citation type="journal article" date="2020" name="Biotechnol. Biofuels">
        <title>New insights from the biogas microbiome by comprehensive genome-resolved metagenomics of nearly 1600 species originating from multiple anaerobic digesters.</title>
        <authorList>
            <person name="Campanaro S."/>
            <person name="Treu L."/>
            <person name="Rodriguez-R L.M."/>
            <person name="Kovalovszki A."/>
            <person name="Ziels R.M."/>
            <person name="Maus I."/>
            <person name="Zhu X."/>
            <person name="Kougias P.G."/>
            <person name="Basile A."/>
            <person name="Luo G."/>
            <person name="Schluter A."/>
            <person name="Konstantinidis K.T."/>
            <person name="Angelidaki I."/>
        </authorList>
    </citation>
    <scope>NUCLEOTIDE SEQUENCE [LARGE SCALE GENOMIC DNA]</scope>
    <source>
        <strain evidence="9">AS25fmACSIPFO_94</strain>
    </source>
</reference>
<feature type="non-terminal residue" evidence="9">
    <location>
        <position position="207"/>
    </location>
</feature>
<keyword evidence="7 8" id="KW-0472">Membrane</keyword>
<dbReference type="PROSITE" id="PS00873">
    <property type="entry name" value="NA_ALANINE_SYMP"/>
    <property type="match status" value="1"/>
</dbReference>
<dbReference type="GO" id="GO:0005283">
    <property type="term" value="F:amino acid:sodium symporter activity"/>
    <property type="evidence" value="ECO:0007669"/>
    <property type="project" value="InterPro"/>
</dbReference>
<evidence type="ECO:0000256" key="8">
    <source>
        <dbReference type="SAM" id="Phobius"/>
    </source>
</evidence>
<dbReference type="Pfam" id="PF01235">
    <property type="entry name" value="Na_Ala_symp"/>
    <property type="match status" value="1"/>
</dbReference>
<comment type="similarity">
    <text evidence="2">Belongs to the alanine or glycine:cation symporter (AGCS) (TC 2.A.25) family.</text>
</comment>
<accession>A0A7V6ZD50</accession>
<dbReference type="GO" id="GO:0005886">
    <property type="term" value="C:plasma membrane"/>
    <property type="evidence" value="ECO:0007669"/>
    <property type="project" value="UniProtKB-SubCell"/>
</dbReference>
<evidence type="ECO:0000313" key="9">
    <source>
        <dbReference type="EMBL" id="HHZ03696.1"/>
    </source>
</evidence>
<keyword evidence="5 8" id="KW-0812">Transmembrane</keyword>
<feature type="transmembrane region" description="Helical" evidence="8">
    <location>
        <begin position="85"/>
        <end position="105"/>
    </location>
</feature>
<protein>
    <submittedName>
        <fullName evidence="9">Sodium:alanine symporter family protein</fullName>
    </submittedName>
</protein>
<feature type="transmembrane region" description="Helical" evidence="8">
    <location>
        <begin position="20"/>
        <end position="38"/>
    </location>
</feature>
<dbReference type="InterPro" id="IPR001463">
    <property type="entry name" value="Na/Ala_symport"/>
</dbReference>
<dbReference type="RefSeq" id="WP_273002038.1">
    <property type="nucleotide sequence ID" value="NZ_DURU01000019.1"/>
</dbReference>
<evidence type="ECO:0000313" key="10">
    <source>
        <dbReference type="Proteomes" id="UP000525027"/>
    </source>
</evidence>
<name>A0A7V6ZD50_9BACT</name>
<evidence type="ECO:0000256" key="6">
    <source>
        <dbReference type="ARBA" id="ARBA00022989"/>
    </source>
</evidence>
<feature type="transmembrane region" description="Helical" evidence="8">
    <location>
        <begin position="154"/>
        <end position="174"/>
    </location>
</feature>
<dbReference type="Gene3D" id="1.20.1740.10">
    <property type="entry name" value="Amino acid/polyamine transporter I"/>
    <property type="match status" value="1"/>
</dbReference>
<evidence type="ECO:0000256" key="4">
    <source>
        <dbReference type="ARBA" id="ARBA00022475"/>
    </source>
</evidence>
<dbReference type="PANTHER" id="PTHR30330">
    <property type="entry name" value="AGSS FAMILY TRANSPORTER, SODIUM-ALANINE"/>
    <property type="match status" value="1"/>
</dbReference>
<gene>
    <name evidence="9" type="ORF">GX397_01170</name>
</gene>
<evidence type="ECO:0000256" key="3">
    <source>
        <dbReference type="ARBA" id="ARBA00022448"/>
    </source>
</evidence>
<evidence type="ECO:0000256" key="5">
    <source>
        <dbReference type="ARBA" id="ARBA00022692"/>
    </source>
</evidence>
<comment type="caution">
    <text evidence="9">The sequence shown here is derived from an EMBL/GenBank/DDBJ whole genome shotgun (WGS) entry which is preliminary data.</text>
</comment>
<evidence type="ECO:0000256" key="2">
    <source>
        <dbReference type="ARBA" id="ARBA00009261"/>
    </source>
</evidence>
<proteinExistence type="inferred from homology"/>
<dbReference type="Proteomes" id="UP000525027">
    <property type="component" value="Unassembled WGS sequence"/>
</dbReference>
<keyword evidence="4" id="KW-1003">Cell membrane</keyword>
<organism evidence="9 10">
    <name type="scientific">Acetomicrobium hydrogeniformans</name>
    <dbReference type="NCBI Taxonomy" id="649746"/>
    <lineage>
        <taxon>Bacteria</taxon>
        <taxon>Thermotogati</taxon>
        <taxon>Synergistota</taxon>
        <taxon>Synergistia</taxon>
        <taxon>Synergistales</taxon>
        <taxon>Acetomicrobiaceae</taxon>
        <taxon>Acetomicrobium</taxon>
    </lineage>
</organism>
<evidence type="ECO:0000256" key="1">
    <source>
        <dbReference type="ARBA" id="ARBA00004651"/>
    </source>
</evidence>
<sequence length="207" mass="22969">MSFEEILQIIAWKYVWNPALPIIFLLFGLYVTIGTRFFQIRRFGTIWRNTVGKIVEARRGKGPGILTSFQAWATAAGGAIGMGNIAGVSSAVALGGPGAIFWMWVSALMGMVTKMCEVTLAVHYREVFPDGRAYGGPTFYIEKGLGKERKWPSWLWKLIALVFGVGLFSTMLITMSNYTLQESFKATFNTSNTAAVIFGFLFMILGY</sequence>